<name>A0A4C1T3L2_EUMVA</name>
<comment type="caution">
    <text evidence="2">The sequence shown here is derived from an EMBL/GenBank/DDBJ whole genome shotgun (WGS) entry which is preliminary data.</text>
</comment>
<evidence type="ECO:0000313" key="3">
    <source>
        <dbReference type="Proteomes" id="UP000299102"/>
    </source>
</evidence>
<evidence type="ECO:0000313" key="2">
    <source>
        <dbReference type="EMBL" id="GBP08765.1"/>
    </source>
</evidence>
<dbReference type="SUPFAM" id="SSF57850">
    <property type="entry name" value="RING/U-box"/>
    <property type="match status" value="1"/>
</dbReference>
<keyword evidence="3" id="KW-1185">Reference proteome</keyword>
<protein>
    <submittedName>
        <fullName evidence="2">E3 ubiquitin-protein ligase RBBP6</fullName>
    </submittedName>
</protein>
<feature type="region of interest" description="Disordered" evidence="1">
    <location>
        <begin position="85"/>
        <end position="171"/>
    </location>
</feature>
<feature type="compositionally biased region" description="Basic and acidic residues" evidence="1">
    <location>
        <begin position="87"/>
        <end position="99"/>
    </location>
</feature>
<dbReference type="Gene3D" id="3.30.40.10">
    <property type="entry name" value="Zinc/RING finger domain, C3HC4 (zinc finger)"/>
    <property type="match status" value="1"/>
</dbReference>
<sequence>MEGSEEDKIQAMMMQSTAEYDPKRALLIDNQETVVEQDKKQEIPEDLVCSICNDLFVDARYHVVVVPSVMIVCVRTALLESEDNECPDCKEKLPVPHEDSDFEDNIVVTVPSASDTRTEKYLGRRHASHPKPPGMEQSSPKSKHQDNSSYKSSELQSHSAKEWEHSSQEKDVKRQTILIMSTLHMTRTEFLNQLKQCQKMFNHQS</sequence>
<dbReference type="AlphaFoldDB" id="A0A4C1T3L2"/>
<dbReference type="InterPro" id="IPR013083">
    <property type="entry name" value="Znf_RING/FYVE/PHD"/>
</dbReference>
<evidence type="ECO:0000256" key="1">
    <source>
        <dbReference type="SAM" id="MobiDB-lite"/>
    </source>
</evidence>
<proteinExistence type="predicted"/>
<feature type="compositionally biased region" description="Polar residues" evidence="1">
    <location>
        <begin position="147"/>
        <end position="158"/>
    </location>
</feature>
<gene>
    <name evidence="2" type="primary">Rbbp6</name>
    <name evidence="2" type="ORF">EVAR_73851_1</name>
</gene>
<organism evidence="2 3">
    <name type="scientific">Eumeta variegata</name>
    <name type="common">Bagworm moth</name>
    <name type="synonym">Eumeta japonica</name>
    <dbReference type="NCBI Taxonomy" id="151549"/>
    <lineage>
        <taxon>Eukaryota</taxon>
        <taxon>Metazoa</taxon>
        <taxon>Ecdysozoa</taxon>
        <taxon>Arthropoda</taxon>
        <taxon>Hexapoda</taxon>
        <taxon>Insecta</taxon>
        <taxon>Pterygota</taxon>
        <taxon>Neoptera</taxon>
        <taxon>Endopterygota</taxon>
        <taxon>Lepidoptera</taxon>
        <taxon>Glossata</taxon>
        <taxon>Ditrysia</taxon>
        <taxon>Tineoidea</taxon>
        <taxon>Psychidae</taxon>
        <taxon>Oiketicinae</taxon>
        <taxon>Eumeta</taxon>
    </lineage>
</organism>
<reference evidence="2 3" key="1">
    <citation type="journal article" date="2019" name="Commun. Biol.">
        <title>The bagworm genome reveals a unique fibroin gene that provides high tensile strength.</title>
        <authorList>
            <person name="Kono N."/>
            <person name="Nakamura H."/>
            <person name="Ohtoshi R."/>
            <person name="Tomita M."/>
            <person name="Numata K."/>
            <person name="Arakawa K."/>
        </authorList>
    </citation>
    <scope>NUCLEOTIDE SEQUENCE [LARGE SCALE GENOMIC DNA]</scope>
</reference>
<dbReference type="Proteomes" id="UP000299102">
    <property type="component" value="Unassembled WGS sequence"/>
</dbReference>
<dbReference type="OrthoDB" id="106784at2759"/>
<accession>A0A4C1T3L2</accession>
<feature type="compositionally biased region" description="Basic and acidic residues" evidence="1">
    <location>
        <begin position="159"/>
        <end position="171"/>
    </location>
</feature>
<dbReference type="EMBL" id="BGZK01008528">
    <property type="protein sequence ID" value="GBP08765.1"/>
    <property type="molecule type" value="Genomic_DNA"/>
</dbReference>
<dbReference type="STRING" id="151549.A0A4C1T3L2"/>